<evidence type="ECO:0000256" key="2">
    <source>
        <dbReference type="ARBA" id="ARBA00022801"/>
    </source>
</evidence>
<name>K8Z8K6_9ENTE</name>
<keyword evidence="2" id="KW-0378">Hydrolase</keyword>
<feature type="region of interest" description="Disordered" evidence="5">
    <location>
        <begin position="66"/>
        <end position="91"/>
    </location>
</feature>
<keyword evidence="3" id="KW-0788">Thiol protease</keyword>
<organism evidence="6 7">
    <name type="scientific">Catellicoccus marimammalium M35/04/3</name>
    <dbReference type="NCBI Taxonomy" id="1234409"/>
    <lineage>
        <taxon>Bacteria</taxon>
        <taxon>Bacillati</taxon>
        <taxon>Bacillota</taxon>
        <taxon>Bacilli</taxon>
        <taxon>Lactobacillales</taxon>
        <taxon>Enterococcaceae</taxon>
        <taxon>Catellicoccus</taxon>
    </lineage>
</organism>
<evidence type="ECO:0000256" key="1">
    <source>
        <dbReference type="ARBA" id="ARBA00022670"/>
    </source>
</evidence>
<dbReference type="EMBL" id="AMYT01000018">
    <property type="protein sequence ID" value="EKU27215.1"/>
    <property type="molecule type" value="Genomic_DNA"/>
</dbReference>
<dbReference type="InterPro" id="IPR005754">
    <property type="entry name" value="Sortase"/>
</dbReference>
<evidence type="ECO:0000313" key="7">
    <source>
        <dbReference type="Proteomes" id="UP000016057"/>
    </source>
</evidence>
<dbReference type="SUPFAM" id="SSF63817">
    <property type="entry name" value="Sortase"/>
    <property type="match status" value="1"/>
</dbReference>
<dbReference type="NCBIfam" id="TIGR01076">
    <property type="entry name" value="sortase_fam"/>
    <property type="match status" value="1"/>
</dbReference>
<dbReference type="STRING" id="1234409.C683_0872"/>
<dbReference type="GO" id="GO:0008234">
    <property type="term" value="F:cysteine-type peptidase activity"/>
    <property type="evidence" value="ECO:0007669"/>
    <property type="project" value="UniProtKB-KW"/>
</dbReference>
<gene>
    <name evidence="6" type="ORF">C683_0872</name>
</gene>
<evidence type="ECO:0000256" key="5">
    <source>
        <dbReference type="SAM" id="MobiDB-lite"/>
    </source>
</evidence>
<proteinExistence type="predicted"/>
<dbReference type="RefSeq" id="WP_009490489.1">
    <property type="nucleotide sequence ID" value="NZ_AMYT01000018.1"/>
</dbReference>
<feature type="active site" description="Acyl-thioester intermediate" evidence="4">
    <location>
        <position position="245"/>
    </location>
</feature>
<evidence type="ECO:0000313" key="6">
    <source>
        <dbReference type="EMBL" id="EKU27215.1"/>
    </source>
</evidence>
<dbReference type="InterPro" id="IPR023365">
    <property type="entry name" value="Sortase_dom-sf"/>
</dbReference>
<dbReference type="eggNOG" id="COG3764">
    <property type="taxonomic scope" value="Bacteria"/>
</dbReference>
<dbReference type="GO" id="GO:0006508">
    <property type="term" value="P:proteolysis"/>
    <property type="evidence" value="ECO:0007669"/>
    <property type="project" value="UniProtKB-KW"/>
</dbReference>
<dbReference type="OrthoDB" id="1648028at2"/>
<dbReference type="CDD" id="cd06165">
    <property type="entry name" value="Sortase_A"/>
    <property type="match status" value="1"/>
</dbReference>
<keyword evidence="1" id="KW-0645">Protease</keyword>
<accession>K8Z8K6</accession>
<dbReference type="Proteomes" id="UP000016057">
    <property type="component" value="Unassembled WGS sequence"/>
</dbReference>
<sequence>MRVTTRKQRIKRKIIKGVGVSLFSLALGTGVFCITGNAWRANTLEEMQATANSDEIIQNQERLKAGENGQTSNQHAEGETDSAEKSSSLRKGAGYNVDQRAKMDYDGVSIPSLSQVYEANKPRNRKKAMSYVVGTISIPSVNIHLNILQGTNNVNMLYGATTMLPHQEMGKGNYVLAGHNMKERNVLFSNLITDDKPQVHKGDKIYLSDGKKRYTYEVTYTETINMHNTKCLNPSKEPVITLFTCTLDHDNSGKTLYRFVVHGKLV</sequence>
<protein>
    <submittedName>
        <fullName evidence="6">Sortase A, LPXTG specific</fullName>
    </submittedName>
</protein>
<comment type="caution">
    <text evidence="6">The sequence shown here is derived from an EMBL/GenBank/DDBJ whole genome shotgun (WGS) entry which is preliminary data.</text>
</comment>
<dbReference type="InterPro" id="IPR042007">
    <property type="entry name" value="Sortase_A"/>
</dbReference>
<reference evidence="6 7" key="1">
    <citation type="journal article" date="2013" name="Genome Announc.">
        <title>Draft Genome Sequence of Catellicoccus marimammalium, a Novel Species Commonly Found in Gull Feces.</title>
        <authorList>
            <person name="Weigand M.R."/>
            <person name="Ryu H."/>
            <person name="Bozcek L."/>
            <person name="Konstantinidis K.T."/>
            <person name="Santo Domingo J.W."/>
        </authorList>
    </citation>
    <scope>NUCLEOTIDE SEQUENCE [LARGE SCALE GENOMIC DNA]</scope>
    <source>
        <strain evidence="6 7">M35/04/3</strain>
    </source>
</reference>
<evidence type="ECO:0000256" key="4">
    <source>
        <dbReference type="PIRSR" id="PIRSR605754-1"/>
    </source>
</evidence>
<dbReference type="Pfam" id="PF04203">
    <property type="entry name" value="Sortase"/>
    <property type="match status" value="1"/>
</dbReference>
<dbReference type="PATRIC" id="fig|1234409.3.peg.822"/>
<dbReference type="AlphaFoldDB" id="K8Z8K6"/>
<evidence type="ECO:0000256" key="3">
    <source>
        <dbReference type="ARBA" id="ARBA00022807"/>
    </source>
</evidence>
<feature type="active site" description="Proton donor/acceptor" evidence="4">
    <location>
        <position position="179"/>
    </location>
</feature>
<dbReference type="Gene3D" id="2.40.260.10">
    <property type="entry name" value="Sortase"/>
    <property type="match status" value="1"/>
</dbReference>
<keyword evidence="7" id="KW-1185">Reference proteome</keyword>